<feature type="region of interest" description="Disordered" evidence="1">
    <location>
        <begin position="22"/>
        <end position="101"/>
    </location>
</feature>
<comment type="caution">
    <text evidence="4">The sequence shown here is derived from an EMBL/GenBank/DDBJ whole genome shotgun (WGS) entry which is preliminary data.</text>
</comment>
<evidence type="ECO:0000313" key="5">
    <source>
        <dbReference type="Proteomes" id="UP001189429"/>
    </source>
</evidence>
<gene>
    <name evidence="4" type="ORF">PCOR1329_LOCUS21787</name>
</gene>
<evidence type="ECO:0000256" key="3">
    <source>
        <dbReference type="SAM" id="SignalP"/>
    </source>
</evidence>
<protein>
    <recommendedName>
        <fullName evidence="6">G domain-containing protein</fullName>
    </recommendedName>
</protein>
<feature type="compositionally biased region" description="Pro residues" evidence="1">
    <location>
        <begin position="25"/>
        <end position="37"/>
    </location>
</feature>
<evidence type="ECO:0000313" key="4">
    <source>
        <dbReference type="EMBL" id="CAK0819941.1"/>
    </source>
</evidence>
<dbReference type="EMBL" id="CAUYUJ010007206">
    <property type="protein sequence ID" value="CAK0819941.1"/>
    <property type="molecule type" value="Genomic_DNA"/>
</dbReference>
<feature type="chain" id="PRO_5046067087" description="G domain-containing protein" evidence="3">
    <location>
        <begin position="23"/>
        <end position="735"/>
    </location>
</feature>
<feature type="compositionally biased region" description="Basic and acidic residues" evidence="1">
    <location>
        <begin position="61"/>
        <end position="87"/>
    </location>
</feature>
<evidence type="ECO:0008006" key="6">
    <source>
        <dbReference type="Google" id="ProtNLM"/>
    </source>
</evidence>
<feature type="compositionally biased region" description="Basic and acidic residues" evidence="1">
    <location>
        <begin position="117"/>
        <end position="132"/>
    </location>
</feature>
<feature type="region of interest" description="Disordered" evidence="1">
    <location>
        <begin position="701"/>
        <end position="735"/>
    </location>
</feature>
<evidence type="ECO:0000256" key="1">
    <source>
        <dbReference type="SAM" id="MobiDB-lite"/>
    </source>
</evidence>
<dbReference type="Gene3D" id="3.40.50.300">
    <property type="entry name" value="P-loop containing nucleotide triphosphate hydrolases"/>
    <property type="match status" value="1"/>
</dbReference>
<name>A0ABN9RNM6_9DINO</name>
<dbReference type="PANTHER" id="PTHR47569">
    <property type="entry name" value="NO-ASSOCIATED PROTEIN 1, CHLOROPLASTIC/MITOCHONDRIAL"/>
    <property type="match status" value="1"/>
</dbReference>
<feature type="non-terminal residue" evidence="4">
    <location>
        <position position="1"/>
    </location>
</feature>
<sequence length="735" mass="80872">GNPGLWCLFLCGSLGPFGGVRGCPPGQPRPQASPCPRPRAAERKPSVRPGRGGQAHNSKVRVLDRVYDLDEIKERLEQSPEPDRPPERLAPGPVGSPTGPTQEEIEALVYDMVPEQRKRDPNHYDPHRDDPVTKGFTIMSKPGKVLERVVCCRGCGVPIQTHDSGNVGYVPLTVYLELYNEKLHRKMLCSRCSDTLKGVQLQPVVKEVIGDWALGAEAAVPAELLEQQLYAIRQRRCLVVFIIDVLDFNGAFIRNIRRMVGVNPIFVVATKVDLLPKRTDLEKVEAWLRHALLKRGLKRVVDVQLVSNQTGKNVGNTVGEILKARQGNDVVMVGSANAGKSFFVQNMLDHLEARYPNGKVDEVTRPLVSSMPGTTLGIIPLRAFRKSVTSRVYSSLYDTPGVHQALSMQSLVPITEYSLVQPTRQYSVRTFRPASDVIAALRDSGEQVTAENTEAWLGRPVRYVWGAPGRPPVAAIEVPAPVPPMLQLSFVGVENLTITCQANVQSEGAASPEPPEGLSMCHQCFVQTPERLQKDPWANQYTQRLEHRRDVFVWWCGAVGVLLMPIGAGRRTPSSPTPWRRSWLFLAPVSSRWNPRSVGRTVACSRVKQRSGLLLLPLLLSFLLPPASFLLPSSFLLPPSSFLLPPSSFLLRPSSFLLPPSSSSFLLLILLLLLLFLLLLLLLLPLLYLFLLLPLRRPLPPSPSSPAVKTPSKKTLATWAAGPSGSHPGPTRGGG</sequence>
<dbReference type="InterPro" id="IPR027417">
    <property type="entry name" value="P-loop_NTPase"/>
</dbReference>
<reference evidence="4" key="1">
    <citation type="submission" date="2023-10" db="EMBL/GenBank/DDBJ databases">
        <authorList>
            <person name="Chen Y."/>
            <person name="Shah S."/>
            <person name="Dougan E. K."/>
            <person name="Thang M."/>
            <person name="Chan C."/>
        </authorList>
    </citation>
    <scope>NUCLEOTIDE SEQUENCE [LARGE SCALE GENOMIC DNA]</scope>
</reference>
<keyword evidence="2" id="KW-0472">Membrane</keyword>
<dbReference type="PANTHER" id="PTHR47569:SF2">
    <property type="entry name" value="NO-ASSOCIATED PROTEIN 1, CHLOROPLASTIC_MITOCHONDRIAL"/>
    <property type="match status" value="1"/>
</dbReference>
<feature type="transmembrane region" description="Helical" evidence="2">
    <location>
        <begin position="613"/>
        <end position="637"/>
    </location>
</feature>
<evidence type="ECO:0000256" key="2">
    <source>
        <dbReference type="SAM" id="Phobius"/>
    </source>
</evidence>
<keyword evidence="5" id="KW-1185">Reference proteome</keyword>
<dbReference type="Proteomes" id="UP001189429">
    <property type="component" value="Unassembled WGS sequence"/>
</dbReference>
<feature type="transmembrane region" description="Helical" evidence="2">
    <location>
        <begin position="552"/>
        <end position="570"/>
    </location>
</feature>
<feature type="signal peptide" evidence="3">
    <location>
        <begin position="1"/>
        <end position="22"/>
    </location>
</feature>
<keyword evidence="2" id="KW-0812">Transmembrane</keyword>
<feature type="transmembrane region" description="Helical" evidence="2">
    <location>
        <begin position="665"/>
        <end position="693"/>
    </location>
</feature>
<dbReference type="SUPFAM" id="SSF52540">
    <property type="entry name" value="P-loop containing nucleoside triphosphate hydrolases"/>
    <property type="match status" value="1"/>
</dbReference>
<dbReference type="InterPro" id="IPR044229">
    <property type="entry name" value="NOA1"/>
</dbReference>
<proteinExistence type="predicted"/>
<dbReference type="CDD" id="cd01855">
    <property type="entry name" value="YqeH"/>
    <property type="match status" value="1"/>
</dbReference>
<accession>A0ABN9RNM6</accession>
<keyword evidence="2" id="KW-1133">Transmembrane helix</keyword>
<keyword evidence="3" id="KW-0732">Signal</keyword>
<feature type="region of interest" description="Disordered" evidence="1">
    <location>
        <begin position="117"/>
        <end position="136"/>
    </location>
</feature>
<organism evidence="4 5">
    <name type="scientific">Prorocentrum cordatum</name>
    <dbReference type="NCBI Taxonomy" id="2364126"/>
    <lineage>
        <taxon>Eukaryota</taxon>
        <taxon>Sar</taxon>
        <taxon>Alveolata</taxon>
        <taxon>Dinophyceae</taxon>
        <taxon>Prorocentrales</taxon>
        <taxon>Prorocentraceae</taxon>
        <taxon>Prorocentrum</taxon>
    </lineage>
</organism>